<dbReference type="PROSITE" id="PS51197">
    <property type="entry name" value="HTH_RRF2_2"/>
    <property type="match status" value="1"/>
</dbReference>
<sequence>MKFSTRTTYGLRAIVYLAKQKPGELTSLAQIAAQEKISLKYLENIFGLLKKGKLVRAVKGPAGGYALAKPAPSLTVYELVVALEKDIALFRCLRPDGRTNCRLSGQCAATKVLARVQAALAAALKTMSLRDLL</sequence>
<evidence type="ECO:0000313" key="2">
    <source>
        <dbReference type="EMBL" id="PIP34103.1"/>
    </source>
</evidence>
<dbReference type="GO" id="GO:0005829">
    <property type="term" value="C:cytosol"/>
    <property type="evidence" value="ECO:0007669"/>
    <property type="project" value="TreeGrafter"/>
</dbReference>
<accession>A0A2G9ZLN9</accession>
<dbReference type="PANTHER" id="PTHR33221:SF5">
    <property type="entry name" value="HTH-TYPE TRANSCRIPTIONAL REGULATOR ISCR"/>
    <property type="match status" value="1"/>
</dbReference>
<dbReference type="NCBIfam" id="TIGR00738">
    <property type="entry name" value="rrf2_super"/>
    <property type="match status" value="1"/>
</dbReference>
<organism evidence="2 3">
    <name type="scientific">Candidatus Falkowbacteria bacterium CG23_combo_of_CG06-09_8_20_14_all_49_15</name>
    <dbReference type="NCBI Taxonomy" id="1974572"/>
    <lineage>
        <taxon>Bacteria</taxon>
        <taxon>Candidatus Falkowiibacteriota</taxon>
    </lineage>
</organism>
<protein>
    <submittedName>
        <fullName evidence="2">AsnC family transcriptional regulator</fullName>
    </submittedName>
</protein>
<dbReference type="GO" id="GO:0003700">
    <property type="term" value="F:DNA-binding transcription factor activity"/>
    <property type="evidence" value="ECO:0007669"/>
    <property type="project" value="TreeGrafter"/>
</dbReference>
<gene>
    <name evidence="2" type="ORF">COX22_00735</name>
</gene>
<dbReference type="Proteomes" id="UP000230729">
    <property type="component" value="Unassembled WGS sequence"/>
</dbReference>
<dbReference type="EMBL" id="PCSD01000014">
    <property type="protein sequence ID" value="PIP34103.1"/>
    <property type="molecule type" value="Genomic_DNA"/>
</dbReference>
<dbReference type="InterPro" id="IPR036390">
    <property type="entry name" value="WH_DNA-bd_sf"/>
</dbReference>
<dbReference type="InterPro" id="IPR036388">
    <property type="entry name" value="WH-like_DNA-bd_sf"/>
</dbReference>
<proteinExistence type="predicted"/>
<dbReference type="PANTHER" id="PTHR33221">
    <property type="entry name" value="WINGED HELIX-TURN-HELIX TRANSCRIPTIONAL REGULATOR, RRF2 FAMILY"/>
    <property type="match status" value="1"/>
</dbReference>
<dbReference type="SUPFAM" id="SSF46785">
    <property type="entry name" value="Winged helix' DNA-binding domain"/>
    <property type="match status" value="1"/>
</dbReference>
<keyword evidence="1" id="KW-0238">DNA-binding</keyword>
<dbReference type="AlphaFoldDB" id="A0A2G9ZLN9"/>
<name>A0A2G9ZLN9_9BACT</name>
<reference evidence="2 3" key="1">
    <citation type="submission" date="2017-09" db="EMBL/GenBank/DDBJ databases">
        <title>Depth-based differentiation of microbial function through sediment-hosted aquifers and enrichment of novel symbionts in the deep terrestrial subsurface.</title>
        <authorList>
            <person name="Probst A.J."/>
            <person name="Ladd B."/>
            <person name="Jarett J.K."/>
            <person name="Geller-Mcgrath D.E."/>
            <person name="Sieber C.M."/>
            <person name="Emerson J.B."/>
            <person name="Anantharaman K."/>
            <person name="Thomas B.C."/>
            <person name="Malmstrom R."/>
            <person name="Stieglmeier M."/>
            <person name="Klingl A."/>
            <person name="Woyke T."/>
            <person name="Ryan C.M."/>
            <person name="Banfield J.F."/>
        </authorList>
    </citation>
    <scope>NUCLEOTIDE SEQUENCE [LARGE SCALE GENOMIC DNA]</scope>
    <source>
        <strain evidence="2">CG23_combo_of_CG06-09_8_20_14_all_49_15</strain>
    </source>
</reference>
<evidence type="ECO:0000256" key="1">
    <source>
        <dbReference type="ARBA" id="ARBA00023125"/>
    </source>
</evidence>
<dbReference type="Pfam" id="PF02082">
    <property type="entry name" value="Rrf2"/>
    <property type="match status" value="1"/>
</dbReference>
<comment type="caution">
    <text evidence="2">The sequence shown here is derived from an EMBL/GenBank/DDBJ whole genome shotgun (WGS) entry which is preliminary data.</text>
</comment>
<dbReference type="GO" id="GO:0003677">
    <property type="term" value="F:DNA binding"/>
    <property type="evidence" value="ECO:0007669"/>
    <property type="project" value="UniProtKB-KW"/>
</dbReference>
<evidence type="ECO:0000313" key="3">
    <source>
        <dbReference type="Proteomes" id="UP000230729"/>
    </source>
</evidence>
<dbReference type="Gene3D" id="1.10.10.10">
    <property type="entry name" value="Winged helix-like DNA-binding domain superfamily/Winged helix DNA-binding domain"/>
    <property type="match status" value="1"/>
</dbReference>
<dbReference type="InterPro" id="IPR000944">
    <property type="entry name" value="Tscrpt_reg_Rrf2"/>
</dbReference>